<proteinExistence type="predicted"/>
<gene>
    <name evidence="2" type="ORF">ACGLYG10_0543</name>
</gene>
<feature type="compositionally biased region" description="Basic and acidic residues" evidence="1">
    <location>
        <begin position="143"/>
        <end position="153"/>
    </location>
</feature>
<organism evidence="2 3">
    <name type="scientific">Actinomyces glycerinitolerans</name>
    <dbReference type="NCBI Taxonomy" id="1892869"/>
    <lineage>
        <taxon>Bacteria</taxon>
        <taxon>Bacillati</taxon>
        <taxon>Actinomycetota</taxon>
        <taxon>Actinomycetes</taxon>
        <taxon>Actinomycetales</taxon>
        <taxon>Actinomycetaceae</taxon>
        <taxon>Actinomyces</taxon>
    </lineage>
</organism>
<feature type="compositionally biased region" description="Basic and acidic residues" evidence="1">
    <location>
        <begin position="260"/>
        <end position="269"/>
    </location>
</feature>
<name>A0A1M4RWK0_9ACTO</name>
<feature type="compositionally biased region" description="Low complexity" evidence="1">
    <location>
        <begin position="239"/>
        <end position="255"/>
    </location>
</feature>
<evidence type="ECO:0000313" key="3">
    <source>
        <dbReference type="Proteomes" id="UP000184291"/>
    </source>
</evidence>
<dbReference type="STRING" id="1892869.ACGLYG10_0543"/>
<feature type="compositionally biased region" description="Low complexity" evidence="1">
    <location>
        <begin position="154"/>
        <end position="176"/>
    </location>
</feature>
<feature type="region of interest" description="Disordered" evidence="1">
    <location>
        <begin position="143"/>
        <end position="178"/>
    </location>
</feature>
<sequence length="269" mass="28471">MSLDARVITEPSEAWNAARSLSTISTTVSDASDDVAATRRTIASDCFSESTNAALSRLSIQSADLDDASTDAASLSKALDNFGYSMDSVKTRLAEVIADATAAGLTVSGSTIQEPEEDDSDADYATKKAAYDTLSSTLSLIRADESTAHDRSSRPVTPSRVRGSGSGISSSPPGMRAAYPRRQTLPTVLRLVLNGLRSERFPCSGPATRAGIRVRADSCRRRTAPRWGCCEPCGPRPRPVTGSTSPTPAGPPRGRYSSMPEKRLVSPRA</sequence>
<reference evidence="3" key="1">
    <citation type="submission" date="2016-09" db="EMBL/GenBank/DDBJ databases">
        <authorList>
            <person name="Strepis N."/>
        </authorList>
    </citation>
    <scope>NUCLEOTIDE SEQUENCE [LARGE SCALE GENOMIC DNA]</scope>
</reference>
<dbReference type="Proteomes" id="UP000184291">
    <property type="component" value="Unassembled WGS sequence"/>
</dbReference>
<dbReference type="AlphaFoldDB" id="A0A1M4RWK0"/>
<protein>
    <submittedName>
        <fullName evidence="2">Uncharacterized protein</fullName>
    </submittedName>
</protein>
<feature type="region of interest" description="Disordered" evidence="1">
    <location>
        <begin position="231"/>
        <end position="269"/>
    </location>
</feature>
<dbReference type="EMBL" id="FQTT01000001">
    <property type="protein sequence ID" value="SHE24342.1"/>
    <property type="molecule type" value="Genomic_DNA"/>
</dbReference>
<evidence type="ECO:0000313" key="2">
    <source>
        <dbReference type="EMBL" id="SHE24342.1"/>
    </source>
</evidence>
<evidence type="ECO:0000256" key="1">
    <source>
        <dbReference type="SAM" id="MobiDB-lite"/>
    </source>
</evidence>
<accession>A0A1M4RWK0</accession>
<keyword evidence="3" id="KW-1185">Reference proteome</keyword>